<dbReference type="InterPro" id="IPR050131">
    <property type="entry name" value="Peptidase_S8_subtilisin-like"/>
</dbReference>
<comment type="similarity">
    <text evidence="1 5">Belongs to the peptidase S8 family.</text>
</comment>
<dbReference type="RefSeq" id="WP_183624846.1">
    <property type="nucleotide sequence ID" value="NZ_JACIDX010000006.1"/>
</dbReference>
<keyword evidence="8" id="KW-1185">Reference proteome</keyword>
<feature type="active site" description="Charge relay system" evidence="5">
    <location>
        <position position="189"/>
    </location>
</feature>
<dbReference type="SUPFAM" id="SSF52743">
    <property type="entry name" value="Subtilisin-like"/>
    <property type="match status" value="1"/>
</dbReference>
<evidence type="ECO:0000313" key="7">
    <source>
        <dbReference type="EMBL" id="MBB3954948.1"/>
    </source>
</evidence>
<evidence type="ECO:0000259" key="6">
    <source>
        <dbReference type="Pfam" id="PF00082"/>
    </source>
</evidence>
<dbReference type="Gene3D" id="3.40.50.200">
    <property type="entry name" value="Peptidase S8/S53 domain"/>
    <property type="match status" value="1"/>
</dbReference>
<gene>
    <name evidence="7" type="ORF">GGR38_001897</name>
</gene>
<dbReference type="InterPro" id="IPR015500">
    <property type="entry name" value="Peptidase_S8_subtilisin-rel"/>
</dbReference>
<organism evidence="7 8">
    <name type="scientific">Novosphingobium sediminicola</name>
    <dbReference type="NCBI Taxonomy" id="563162"/>
    <lineage>
        <taxon>Bacteria</taxon>
        <taxon>Pseudomonadati</taxon>
        <taxon>Pseudomonadota</taxon>
        <taxon>Alphaproteobacteria</taxon>
        <taxon>Sphingomonadales</taxon>
        <taxon>Sphingomonadaceae</taxon>
        <taxon>Novosphingobium</taxon>
    </lineage>
</organism>
<dbReference type="PRINTS" id="PR00723">
    <property type="entry name" value="SUBTILISIN"/>
</dbReference>
<dbReference type="Proteomes" id="UP000548867">
    <property type="component" value="Unassembled WGS sequence"/>
</dbReference>
<feature type="domain" description="Peptidase S8/S53" evidence="6">
    <location>
        <begin position="5"/>
        <end position="113"/>
    </location>
</feature>
<evidence type="ECO:0000313" key="8">
    <source>
        <dbReference type="Proteomes" id="UP000548867"/>
    </source>
</evidence>
<proteinExistence type="inferred from homology"/>
<comment type="caution">
    <text evidence="7">The sequence shown here is derived from an EMBL/GenBank/DDBJ whole genome shotgun (WGS) entry which is preliminary data.</text>
</comment>
<protein>
    <submittedName>
        <fullName evidence="7">Subtilisin family serine protease</fullName>
    </submittedName>
</protein>
<evidence type="ECO:0000256" key="2">
    <source>
        <dbReference type="ARBA" id="ARBA00022670"/>
    </source>
</evidence>
<dbReference type="InterPro" id="IPR036852">
    <property type="entry name" value="Peptidase_S8/S53_dom_sf"/>
</dbReference>
<keyword evidence="4 5" id="KW-0720">Serine protease</keyword>
<feature type="active site" description="Charge relay system" evidence="5">
    <location>
        <position position="51"/>
    </location>
</feature>
<keyword evidence="3 5" id="KW-0378">Hydrolase</keyword>
<dbReference type="GO" id="GO:0006508">
    <property type="term" value="P:proteolysis"/>
    <property type="evidence" value="ECO:0007669"/>
    <property type="project" value="UniProtKB-KW"/>
</dbReference>
<dbReference type="InterPro" id="IPR000209">
    <property type="entry name" value="Peptidase_S8/S53_dom"/>
</dbReference>
<reference evidence="7 8" key="1">
    <citation type="submission" date="2020-08" db="EMBL/GenBank/DDBJ databases">
        <title>Genomic Encyclopedia of Type Strains, Phase IV (KMG-IV): sequencing the most valuable type-strain genomes for metagenomic binning, comparative biology and taxonomic classification.</title>
        <authorList>
            <person name="Goeker M."/>
        </authorList>
    </citation>
    <scope>NUCLEOTIDE SEQUENCE [LARGE SCALE GENOMIC DNA]</scope>
    <source>
        <strain evidence="7 8">DSM 27057</strain>
    </source>
</reference>
<dbReference type="GO" id="GO:0004252">
    <property type="term" value="F:serine-type endopeptidase activity"/>
    <property type="evidence" value="ECO:0007669"/>
    <property type="project" value="UniProtKB-UniRule"/>
</dbReference>
<evidence type="ECO:0000256" key="4">
    <source>
        <dbReference type="ARBA" id="ARBA00022825"/>
    </source>
</evidence>
<dbReference type="InterPro" id="IPR023827">
    <property type="entry name" value="Peptidase_S8_Asp-AS"/>
</dbReference>
<evidence type="ECO:0000256" key="3">
    <source>
        <dbReference type="ARBA" id="ARBA00022801"/>
    </source>
</evidence>
<name>A0A7W6CE98_9SPHN</name>
<evidence type="ECO:0000256" key="5">
    <source>
        <dbReference type="PROSITE-ProRule" id="PRU01240"/>
    </source>
</evidence>
<dbReference type="PROSITE" id="PS51892">
    <property type="entry name" value="SUBTILASE"/>
    <property type="match status" value="1"/>
</dbReference>
<keyword evidence="2 5" id="KW-0645">Protease</keyword>
<dbReference type="PANTHER" id="PTHR43806">
    <property type="entry name" value="PEPTIDASE S8"/>
    <property type="match status" value="1"/>
</dbReference>
<dbReference type="EMBL" id="JACIDX010000006">
    <property type="protein sequence ID" value="MBB3954948.1"/>
    <property type="molecule type" value="Genomic_DNA"/>
</dbReference>
<feature type="active site" description="Charge relay system" evidence="5">
    <location>
        <position position="11"/>
    </location>
</feature>
<dbReference type="AlphaFoldDB" id="A0A7W6CE98"/>
<accession>A0A7W6CE98</accession>
<dbReference type="Pfam" id="PF00082">
    <property type="entry name" value="Peptidase_S8"/>
    <property type="match status" value="1"/>
</dbReference>
<sequence length="223" mass="22786">MAERILVAVIDSGVHPDHPHINAARLRPGFAIGTDGMVIEQGAIPLDRLGHGTAVTAAIQEKAPEANILPIRVFHDALRGSAMALASAIGIAAQQGAHIINLSLGTTNAAHAPLFADAIAGAPDALVLAAAQADGVPCLPGSLPGVLGVGLDWDIPRETFQWRDGQMIASGYPRPIPGVPQRRNLYGISFAVAQASGFAAALAQVHKTPAALRAALSSPPATA</sequence>
<dbReference type="PANTHER" id="PTHR43806:SF11">
    <property type="entry name" value="CEREVISIN-RELATED"/>
    <property type="match status" value="1"/>
</dbReference>
<evidence type="ECO:0000256" key="1">
    <source>
        <dbReference type="ARBA" id="ARBA00011073"/>
    </source>
</evidence>
<dbReference type="PROSITE" id="PS00136">
    <property type="entry name" value="SUBTILASE_ASP"/>
    <property type="match status" value="1"/>
</dbReference>